<dbReference type="PANTHER" id="PTHR11579:SF18">
    <property type="entry name" value="PROTEIN-L-ISOASPARTATE O-METHYLTRANSFERASE"/>
    <property type="match status" value="1"/>
</dbReference>
<dbReference type="SUPFAM" id="SSF53335">
    <property type="entry name" value="S-adenosyl-L-methionine-dependent methyltransferases"/>
    <property type="match status" value="1"/>
</dbReference>
<keyword evidence="6" id="KW-1185">Reference proteome</keyword>
<evidence type="ECO:0000256" key="3">
    <source>
        <dbReference type="ARBA" id="ARBA00022691"/>
    </source>
</evidence>
<dbReference type="CDD" id="cd02440">
    <property type="entry name" value="AdoMet_MTases"/>
    <property type="match status" value="1"/>
</dbReference>
<evidence type="ECO:0000256" key="1">
    <source>
        <dbReference type="ARBA" id="ARBA00005369"/>
    </source>
</evidence>
<dbReference type="PROSITE" id="PS01131">
    <property type="entry name" value="RRNA_A_DIMETH"/>
    <property type="match status" value="1"/>
</dbReference>
<dbReference type="Gene3D" id="3.40.50.150">
    <property type="entry name" value="Vaccinia Virus protein VP39"/>
    <property type="match status" value="1"/>
</dbReference>
<dbReference type="Proteomes" id="UP001174932">
    <property type="component" value="Unassembled WGS sequence"/>
</dbReference>
<sequence>MDFSALRSKMVDNQIRTTDVTSHSVLNAFLDVERDSFVGDRLKPLAYIDTDLEIAPGRYIMSPSPLAKLLQLAEIDKDCSVLEIGAGNGYVSALLSELSASVVALESDAALADAARANLATRSNVKVVTGSLPAGYAAAAPYDVIFVNGSVETLPDSLFSQLKDGGRLVAVMGTGLSSGARLYIRENGSQSERFAFNASVRPLPGFEAKPEFVF</sequence>
<dbReference type="PANTHER" id="PTHR11579">
    <property type="entry name" value="PROTEIN-L-ISOASPARTATE O-METHYLTRANSFERASE"/>
    <property type="match status" value="1"/>
</dbReference>
<keyword evidence="3" id="KW-0949">S-adenosyl-L-methionine</keyword>
<reference evidence="5" key="2">
    <citation type="submission" date="2023-07" db="EMBL/GenBank/DDBJ databases">
        <authorList>
            <person name="Shen H."/>
        </authorList>
    </citation>
    <scope>NUCLEOTIDE SEQUENCE</scope>
    <source>
        <strain evidence="5">TNR-22</strain>
    </source>
</reference>
<dbReference type="EMBL" id="JAUOZU010000006">
    <property type="protein sequence ID" value="MDO6964008.1"/>
    <property type="molecule type" value="Genomic_DNA"/>
</dbReference>
<comment type="similarity">
    <text evidence="1">Belongs to the methyltransferase superfamily. L-isoaspartyl/D-aspartyl protein methyltransferase family.</text>
</comment>
<protein>
    <recommendedName>
        <fullName evidence="2">Protein-L-isoaspartate O-methyltransferase</fullName>
    </recommendedName>
    <alternativeName>
        <fullName evidence="4">Protein L-isoaspartyl methyltransferase</fullName>
    </alternativeName>
</protein>
<name>A0ABT8YK37_9HYPH</name>
<evidence type="ECO:0000256" key="4">
    <source>
        <dbReference type="ARBA" id="ARBA00030757"/>
    </source>
</evidence>
<reference evidence="5" key="1">
    <citation type="journal article" date="2015" name="Int. J. Syst. Evol. Microbiol.">
        <title>Rhizobium alvei sp. nov., isolated from a freshwater river.</title>
        <authorList>
            <person name="Sheu S.Y."/>
            <person name="Huang H.W."/>
            <person name="Young C.C."/>
            <person name="Chen W.M."/>
        </authorList>
    </citation>
    <scope>NUCLEOTIDE SEQUENCE</scope>
    <source>
        <strain evidence="5">TNR-22</strain>
    </source>
</reference>
<evidence type="ECO:0000313" key="5">
    <source>
        <dbReference type="EMBL" id="MDO6964008.1"/>
    </source>
</evidence>
<dbReference type="InterPro" id="IPR029063">
    <property type="entry name" value="SAM-dependent_MTases_sf"/>
</dbReference>
<proteinExistence type="inferred from homology"/>
<dbReference type="Pfam" id="PF01135">
    <property type="entry name" value="PCMT"/>
    <property type="match status" value="1"/>
</dbReference>
<evidence type="ECO:0000256" key="2">
    <source>
        <dbReference type="ARBA" id="ARBA00013346"/>
    </source>
</evidence>
<accession>A0ABT8YK37</accession>
<dbReference type="InterPro" id="IPR000682">
    <property type="entry name" value="PCMT"/>
</dbReference>
<organism evidence="5 6">
    <name type="scientific">Rhizobium alvei</name>
    <dbReference type="NCBI Taxonomy" id="1132659"/>
    <lineage>
        <taxon>Bacteria</taxon>
        <taxon>Pseudomonadati</taxon>
        <taxon>Pseudomonadota</taxon>
        <taxon>Alphaproteobacteria</taxon>
        <taxon>Hyphomicrobiales</taxon>
        <taxon>Rhizobiaceae</taxon>
        <taxon>Rhizobium/Agrobacterium group</taxon>
        <taxon>Rhizobium</taxon>
    </lineage>
</organism>
<dbReference type="InterPro" id="IPR020596">
    <property type="entry name" value="rRNA_Ade_Mease_Trfase_CS"/>
</dbReference>
<evidence type="ECO:0000313" key="6">
    <source>
        <dbReference type="Proteomes" id="UP001174932"/>
    </source>
</evidence>
<gene>
    <name evidence="5" type="ORF">Q4481_08575</name>
</gene>
<dbReference type="RefSeq" id="WP_304375925.1">
    <property type="nucleotide sequence ID" value="NZ_JAUOZU010000006.1"/>
</dbReference>
<comment type="caution">
    <text evidence="5">The sequence shown here is derived from an EMBL/GenBank/DDBJ whole genome shotgun (WGS) entry which is preliminary data.</text>
</comment>